<dbReference type="InterPro" id="IPR000683">
    <property type="entry name" value="Gfo/Idh/MocA-like_OxRdtase_N"/>
</dbReference>
<organism evidence="3 4">
    <name type="scientific">Nocardia rhamnosiphila</name>
    <dbReference type="NCBI Taxonomy" id="426716"/>
    <lineage>
        <taxon>Bacteria</taxon>
        <taxon>Bacillati</taxon>
        <taxon>Actinomycetota</taxon>
        <taxon>Actinomycetes</taxon>
        <taxon>Mycobacteriales</taxon>
        <taxon>Nocardiaceae</taxon>
        <taxon>Nocardia</taxon>
    </lineage>
</organism>
<dbReference type="InterPro" id="IPR051317">
    <property type="entry name" value="Gfo/Idh/MocA_oxidoreduct"/>
</dbReference>
<feature type="domain" description="GFO/IDH/MocA-like oxidoreductase" evidence="2">
    <location>
        <begin position="130"/>
        <end position="247"/>
    </location>
</feature>
<dbReference type="PANTHER" id="PTHR43708:SF8">
    <property type="entry name" value="OXIDOREDUCTASE"/>
    <property type="match status" value="1"/>
</dbReference>
<evidence type="ECO:0000313" key="3">
    <source>
        <dbReference type="EMBL" id="MEU1955670.1"/>
    </source>
</evidence>
<evidence type="ECO:0000259" key="1">
    <source>
        <dbReference type="Pfam" id="PF01408"/>
    </source>
</evidence>
<dbReference type="RefSeq" id="WP_356959692.1">
    <property type="nucleotide sequence ID" value="NZ_JBEYBD010000033.1"/>
</dbReference>
<proteinExistence type="predicted"/>
<dbReference type="InterPro" id="IPR036291">
    <property type="entry name" value="NAD(P)-bd_dom_sf"/>
</dbReference>
<dbReference type="Pfam" id="PF01408">
    <property type="entry name" value="GFO_IDH_MocA"/>
    <property type="match status" value="1"/>
</dbReference>
<dbReference type="PANTHER" id="PTHR43708">
    <property type="entry name" value="CONSERVED EXPRESSED OXIDOREDUCTASE (EUROFUNG)"/>
    <property type="match status" value="1"/>
</dbReference>
<name>A0ABV2WXQ2_9NOCA</name>
<evidence type="ECO:0000313" key="4">
    <source>
        <dbReference type="Proteomes" id="UP001550628"/>
    </source>
</evidence>
<sequence length="332" mass="36425">MTERDVVISGYGVAGELHAHLFAARPDARIVGVADPSQFRRAAAEDRFPGITTASTLHDLTVHTDIVVIATPPLFHDGDCWTAITRHHAHVLCEKPAIVDPVGGRHLGSIASEQQLVIWPVHNYLYAPAVRTMRNLLKSGAIGDIRQAYIDIERIAPSAAHTAWRRSTAEGGGILNDHGPHPLYLLSYFLGHNADAVSCRTDRGDHGVEQSARLGLKYSTTTADISLNWKSGARQSRYRFYGSKGQLTWERDKLTVITLSNTSAFCVDDLSAPGHTHASWTRSLHAEFLNLVDSGRQSRHWWHAVNVAAVLRAARVSECAGGRWADVAMLPE</sequence>
<keyword evidence="4" id="KW-1185">Reference proteome</keyword>
<protein>
    <submittedName>
        <fullName evidence="3">Gfo/Idh/MocA family oxidoreductase</fullName>
    </submittedName>
</protein>
<comment type="caution">
    <text evidence="3">The sequence shown here is derived from an EMBL/GenBank/DDBJ whole genome shotgun (WGS) entry which is preliminary data.</text>
</comment>
<evidence type="ECO:0000259" key="2">
    <source>
        <dbReference type="Pfam" id="PF22725"/>
    </source>
</evidence>
<dbReference type="EMBL" id="JBEYBF010000026">
    <property type="protein sequence ID" value="MEU1955670.1"/>
    <property type="molecule type" value="Genomic_DNA"/>
</dbReference>
<dbReference type="Proteomes" id="UP001550628">
    <property type="component" value="Unassembled WGS sequence"/>
</dbReference>
<dbReference type="Pfam" id="PF22725">
    <property type="entry name" value="GFO_IDH_MocA_C3"/>
    <property type="match status" value="1"/>
</dbReference>
<dbReference type="Gene3D" id="3.40.50.720">
    <property type="entry name" value="NAD(P)-binding Rossmann-like Domain"/>
    <property type="match status" value="1"/>
</dbReference>
<accession>A0ABV2WXQ2</accession>
<dbReference type="InterPro" id="IPR055170">
    <property type="entry name" value="GFO_IDH_MocA-like_dom"/>
</dbReference>
<reference evidence="3 4" key="1">
    <citation type="submission" date="2024-06" db="EMBL/GenBank/DDBJ databases">
        <title>The Natural Products Discovery Center: Release of the First 8490 Sequenced Strains for Exploring Actinobacteria Biosynthetic Diversity.</title>
        <authorList>
            <person name="Kalkreuter E."/>
            <person name="Kautsar S.A."/>
            <person name="Yang D."/>
            <person name="Bader C.D."/>
            <person name="Teijaro C.N."/>
            <person name="Fluegel L."/>
            <person name="Davis C.M."/>
            <person name="Simpson J.R."/>
            <person name="Lauterbach L."/>
            <person name="Steele A.D."/>
            <person name="Gui C."/>
            <person name="Meng S."/>
            <person name="Li G."/>
            <person name="Viehrig K."/>
            <person name="Ye F."/>
            <person name="Su P."/>
            <person name="Kiefer A.F."/>
            <person name="Nichols A."/>
            <person name="Cepeda A.J."/>
            <person name="Yan W."/>
            <person name="Fan B."/>
            <person name="Jiang Y."/>
            <person name="Adhikari A."/>
            <person name="Zheng C.-J."/>
            <person name="Schuster L."/>
            <person name="Cowan T.M."/>
            <person name="Smanski M.J."/>
            <person name="Chevrette M.G."/>
            <person name="De Carvalho L.P.S."/>
            <person name="Shen B."/>
        </authorList>
    </citation>
    <scope>NUCLEOTIDE SEQUENCE [LARGE SCALE GENOMIC DNA]</scope>
    <source>
        <strain evidence="3 4">NPDC019708</strain>
    </source>
</reference>
<gene>
    <name evidence="3" type="ORF">ABZ510_27915</name>
</gene>
<feature type="domain" description="Gfo/Idh/MocA-like oxidoreductase N-terminal" evidence="1">
    <location>
        <begin position="6"/>
        <end position="119"/>
    </location>
</feature>
<dbReference type="SUPFAM" id="SSF55347">
    <property type="entry name" value="Glyceraldehyde-3-phosphate dehydrogenase-like, C-terminal domain"/>
    <property type="match status" value="1"/>
</dbReference>
<dbReference type="Gene3D" id="3.30.360.10">
    <property type="entry name" value="Dihydrodipicolinate Reductase, domain 2"/>
    <property type="match status" value="1"/>
</dbReference>
<dbReference type="SUPFAM" id="SSF51735">
    <property type="entry name" value="NAD(P)-binding Rossmann-fold domains"/>
    <property type="match status" value="1"/>
</dbReference>